<proteinExistence type="predicted"/>
<name>A0A0R3U3T0_MESCO</name>
<dbReference type="AlphaFoldDB" id="A0A0R3U3T0"/>
<feature type="signal peptide" evidence="1">
    <location>
        <begin position="1"/>
        <end position="20"/>
    </location>
</feature>
<dbReference type="EMBL" id="UXSR01000145">
    <property type="protein sequence ID" value="VDD75252.1"/>
    <property type="molecule type" value="Genomic_DNA"/>
</dbReference>
<dbReference type="InterPro" id="IPR000742">
    <property type="entry name" value="EGF"/>
</dbReference>
<accession>A0A0R3U3T0</accession>
<dbReference type="STRING" id="53468.A0A0R3U3T0"/>
<dbReference type="PROSITE" id="PS01186">
    <property type="entry name" value="EGF_2"/>
    <property type="match status" value="1"/>
</dbReference>
<evidence type="ECO:0000259" key="2">
    <source>
        <dbReference type="PROSITE" id="PS01186"/>
    </source>
</evidence>
<dbReference type="InterPro" id="IPR009017">
    <property type="entry name" value="GFP"/>
</dbReference>
<dbReference type="OrthoDB" id="6235929at2759"/>
<feature type="chain" id="PRO_5030017407" description="EGF-like domain-containing protein" evidence="1">
    <location>
        <begin position="21"/>
        <end position="426"/>
    </location>
</feature>
<reference evidence="3 4" key="1">
    <citation type="submission" date="2018-10" db="EMBL/GenBank/DDBJ databases">
        <authorList>
            <consortium name="Pathogen Informatics"/>
        </authorList>
    </citation>
    <scope>NUCLEOTIDE SEQUENCE [LARGE SCALE GENOMIC DNA]</scope>
</reference>
<gene>
    <name evidence="3" type="ORF">MCOS_LOCUS1255</name>
</gene>
<feature type="domain" description="EGF-like" evidence="2">
    <location>
        <begin position="49"/>
        <end position="63"/>
    </location>
</feature>
<dbReference type="Proteomes" id="UP000267029">
    <property type="component" value="Unassembled WGS sequence"/>
</dbReference>
<evidence type="ECO:0000313" key="3">
    <source>
        <dbReference type="EMBL" id="VDD75252.1"/>
    </source>
</evidence>
<protein>
    <recommendedName>
        <fullName evidence="2">EGF-like domain-containing protein</fullName>
    </recommendedName>
</protein>
<dbReference type="Gene3D" id="2.40.155.10">
    <property type="entry name" value="Green fluorescent protein"/>
    <property type="match status" value="1"/>
</dbReference>
<evidence type="ECO:0000256" key="1">
    <source>
        <dbReference type="SAM" id="SignalP"/>
    </source>
</evidence>
<keyword evidence="1" id="KW-0732">Signal</keyword>
<keyword evidence="4" id="KW-1185">Reference proteome</keyword>
<evidence type="ECO:0000313" key="4">
    <source>
        <dbReference type="Proteomes" id="UP000267029"/>
    </source>
</evidence>
<sequence length="426" mass="47539">MAPSTGLVVVLVLQCYLLSAENLDVPKCATNTCTDPYAECFNISSTRCCVCPPGFSGGGAEKCTNERSPERFIRLRGTISIKHFNDTYEYSFPISHETLTIRGPPLGQTAIHDVPSTGTLHNTLSLLTPFFHYINILTSLPTENSRIYNIFSLTGGFSNRLRLQFNSSFEGHGVLLVEALIQQTISDSDYFEGEINVEVKSQSSFRAPEEVFVEKHTSNSAIYYEKIGRGVVRFERQRFEFMPKRRELNKTLHVTILGAGYITVDEAACLLENDSLVQQGKDGFVARLAPKGYCNTACPHSSKLCTIFCLDYPTLESKYSPYWLTAVRGNSNRMQTYPSLCPGVYSFAYLTRLVEYSLGDGDPGFPHHGLIFITYVDYCSVVLPSALFGCKRSDTNTPVSPYLVFTEPEGIRRPRVIEDLDEDAAL</sequence>
<organism evidence="3 4">
    <name type="scientific">Mesocestoides corti</name>
    <name type="common">Flatworm</name>
    <dbReference type="NCBI Taxonomy" id="53468"/>
    <lineage>
        <taxon>Eukaryota</taxon>
        <taxon>Metazoa</taxon>
        <taxon>Spiralia</taxon>
        <taxon>Lophotrochozoa</taxon>
        <taxon>Platyhelminthes</taxon>
        <taxon>Cestoda</taxon>
        <taxon>Eucestoda</taxon>
        <taxon>Cyclophyllidea</taxon>
        <taxon>Mesocestoididae</taxon>
        <taxon>Mesocestoides</taxon>
    </lineage>
</organism>